<dbReference type="InterPro" id="IPR008807">
    <property type="entry name" value="ROS_MUCR"/>
</dbReference>
<keyword evidence="4" id="KW-1185">Reference proteome</keyword>
<name>A0A7W7KE62_9SPHN</name>
<dbReference type="Gene3D" id="1.10.10.1550">
    <property type="entry name" value="ROS/MUCR transcriptional regulator protein"/>
    <property type="match status" value="1"/>
</dbReference>
<gene>
    <name evidence="3" type="ORF">HNO88_003892</name>
</gene>
<evidence type="ECO:0000256" key="1">
    <source>
        <dbReference type="ARBA" id="ARBA00007031"/>
    </source>
</evidence>
<evidence type="ECO:0000256" key="2">
    <source>
        <dbReference type="SAM" id="MobiDB-lite"/>
    </source>
</evidence>
<dbReference type="GO" id="GO:0008270">
    <property type="term" value="F:zinc ion binding"/>
    <property type="evidence" value="ECO:0007669"/>
    <property type="project" value="InterPro"/>
</dbReference>
<dbReference type="Pfam" id="PF05443">
    <property type="entry name" value="ROS_MUCR"/>
    <property type="match status" value="1"/>
</dbReference>
<evidence type="ECO:0000313" key="3">
    <source>
        <dbReference type="EMBL" id="MBB4860548.1"/>
    </source>
</evidence>
<dbReference type="GO" id="GO:0006355">
    <property type="term" value="P:regulation of DNA-templated transcription"/>
    <property type="evidence" value="ECO:0007669"/>
    <property type="project" value="InterPro"/>
</dbReference>
<dbReference type="EMBL" id="JACHLR010000024">
    <property type="protein sequence ID" value="MBB4860548.1"/>
    <property type="molecule type" value="Genomic_DNA"/>
</dbReference>
<protein>
    <submittedName>
        <fullName evidence="3">Putative transcriptional regulator</fullName>
    </submittedName>
</protein>
<dbReference type="InterPro" id="IPR041920">
    <property type="entry name" value="ROS/MUCR_sf"/>
</dbReference>
<reference evidence="3 4" key="1">
    <citation type="submission" date="2020-08" db="EMBL/GenBank/DDBJ databases">
        <title>Functional genomics of gut bacteria from endangered species of beetles.</title>
        <authorList>
            <person name="Carlos-Shanley C."/>
        </authorList>
    </citation>
    <scope>NUCLEOTIDE SEQUENCE [LARGE SCALE GENOMIC DNA]</scope>
    <source>
        <strain evidence="3 4">S00245</strain>
    </source>
</reference>
<dbReference type="RefSeq" id="WP_246382074.1">
    <property type="nucleotide sequence ID" value="NZ_JACHLR010000024.1"/>
</dbReference>
<proteinExistence type="inferred from homology"/>
<feature type="region of interest" description="Disordered" evidence="2">
    <location>
        <begin position="133"/>
        <end position="171"/>
    </location>
</feature>
<sequence length="171" mass="18475">MPEPKAYLEMTADIVTSMLSNNKLGAEELPGLIGSVYTALADLGQAPITEEEPQREAAVSVRKSLADPDVIISMIDGKPYKMLARHIGLHGYTPQTYREAFNLKPDYPMVAPSYASKRRDLAKKIGLGRKKAVETIAKPANGTPDVGADAPAPKKTRRPRRATASDQSVSS</sequence>
<comment type="similarity">
    <text evidence="1">Belongs to the ros/MucR family.</text>
</comment>
<dbReference type="GO" id="GO:0003677">
    <property type="term" value="F:DNA binding"/>
    <property type="evidence" value="ECO:0007669"/>
    <property type="project" value="InterPro"/>
</dbReference>
<accession>A0A7W7KE62</accession>
<comment type="caution">
    <text evidence="3">The sequence shown here is derived from an EMBL/GenBank/DDBJ whole genome shotgun (WGS) entry which is preliminary data.</text>
</comment>
<dbReference type="Proteomes" id="UP000555448">
    <property type="component" value="Unassembled WGS sequence"/>
</dbReference>
<dbReference type="AlphaFoldDB" id="A0A7W7KE62"/>
<organism evidence="3 4">
    <name type="scientific">Novosphingobium chloroacetimidivorans</name>
    <dbReference type="NCBI Taxonomy" id="1428314"/>
    <lineage>
        <taxon>Bacteria</taxon>
        <taxon>Pseudomonadati</taxon>
        <taxon>Pseudomonadota</taxon>
        <taxon>Alphaproteobacteria</taxon>
        <taxon>Sphingomonadales</taxon>
        <taxon>Sphingomonadaceae</taxon>
        <taxon>Novosphingobium</taxon>
    </lineage>
</organism>
<evidence type="ECO:0000313" key="4">
    <source>
        <dbReference type="Proteomes" id="UP000555448"/>
    </source>
</evidence>